<dbReference type="EMBL" id="KL648604">
    <property type="protein sequence ID" value="KEY67792.1"/>
    <property type="molecule type" value="Genomic_DNA"/>
</dbReference>
<dbReference type="HOGENOM" id="CLU_018354_0_0_1"/>
<dbReference type="InterPro" id="IPR012951">
    <property type="entry name" value="BBE"/>
</dbReference>
<evidence type="ECO:0000256" key="2">
    <source>
        <dbReference type="ARBA" id="ARBA00022630"/>
    </source>
</evidence>
<dbReference type="PANTHER" id="PTHR42973">
    <property type="entry name" value="BINDING OXIDOREDUCTASE, PUTATIVE (AFU_ORTHOLOGUE AFUA_1G17690)-RELATED"/>
    <property type="match status" value="1"/>
</dbReference>
<dbReference type="SUPFAM" id="SSF56176">
    <property type="entry name" value="FAD-binding/transporter-associated domain-like"/>
    <property type="match status" value="1"/>
</dbReference>
<dbReference type="InterPro" id="IPR036318">
    <property type="entry name" value="FAD-bd_PCMH-like_sf"/>
</dbReference>
<name>A0A084AR63_STACB</name>
<dbReference type="InterPro" id="IPR006094">
    <property type="entry name" value="Oxid_FAD_bind_N"/>
</dbReference>
<evidence type="ECO:0000256" key="5">
    <source>
        <dbReference type="ARBA" id="ARBA00023002"/>
    </source>
</evidence>
<feature type="domain" description="FAD-binding PCMH-type" evidence="7">
    <location>
        <begin position="67"/>
        <end position="239"/>
    </location>
</feature>
<dbReference type="InterPro" id="IPR016169">
    <property type="entry name" value="FAD-bd_PCMH_sub2"/>
</dbReference>
<sequence>MIQSTLLPLALLASQVAAQALGSPGLQDLKTILLNSELSWSSEALVTFPDDEEDGAFINATERWSIMGAPTYLAAVTPANEEDVVLAVKLAREYNIQFMATGGRHGYVPTHGKLQQGLAIDLTKFDTVEIDSDAATMTIGGGVRASQLTDAVGDAGFEIPLGGCPCPGFVGVTLGGGISNWLGVHGLLIDALLSVRLVTADGDIVEASEEVNPDLFWGIRGAGANFGIIVSATYKLFPPTNNDQMLIVEAAFHSSQNVSYYTVLEEIARNQTGLLSLNSVVMFEPGTQQTLIMGNYHYFGDAEEGMAILQPLLDLHPILNNSYIAPWSDFHERTLFGRAAEDCIPGAIRTPFGALAKTADVPTLLRSFNSMATLYRDHPGARQSVWIFHSFGTEATRAVPDDATAYAWRDAYHYTYPLLRWLEGDCAAGAAATAVGYSIRDDIAANSGYDDLVAYINFAHGDETLEQIFGARKLPRLASLKATWDPDNVFRYHFPLPTSYP</sequence>
<evidence type="ECO:0000313" key="8">
    <source>
        <dbReference type="EMBL" id="KEY67792.1"/>
    </source>
</evidence>
<dbReference type="Gene3D" id="3.30.465.10">
    <property type="match status" value="1"/>
</dbReference>
<feature type="signal peptide" evidence="6">
    <location>
        <begin position="1"/>
        <end position="18"/>
    </location>
</feature>
<evidence type="ECO:0000256" key="3">
    <source>
        <dbReference type="ARBA" id="ARBA00022729"/>
    </source>
</evidence>
<dbReference type="Gene3D" id="3.40.462.20">
    <property type="match status" value="1"/>
</dbReference>
<dbReference type="OrthoDB" id="415825at2759"/>
<evidence type="ECO:0000313" key="9">
    <source>
        <dbReference type="Proteomes" id="UP000028045"/>
    </source>
</evidence>
<protein>
    <recommendedName>
        <fullName evidence="7">FAD-binding PCMH-type domain-containing protein</fullName>
    </recommendedName>
</protein>
<reference evidence="8 9" key="1">
    <citation type="journal article" date="2014" name="BMC Genomics">
        <title>Comparative genome sequencing reveals chemotype-specific gene clusters in the toxigenic black mold Stachybotrys.</title>
        <authorList>
            <person name="Semeiks J."/>
            <person name="Borek D."/>
            <person name="Otwinowski Z."/>
            <person name="Grishin N.V."/>
        </authorList>
    </citation>
    <scope>NUCLEOTIDE SEQUENCE [LARGE SCALE GENOMIC DNA]</scope>
    <source>
        <strain evidence="9">CBS 109288 / IBT 7711</strain>
    </source>
</reference>
<dbReference type="GO" id="GO:0071949">
    <property type="term" value="F:FAD binding"/>
    <property type="evidence" value="ECO:0007669"/>
    <property type="project" value="InterPro"/>
</dbReference>
<evidence type="ECO:0000256" key="6">
    <source>
        <dbReference type="SAM" id="SignalP"/>
    </source>
</evidence>
<dbReference type="Proteomes" id="UP000028045">
    <property type="component" value="Unassembled WGS sequence"/>
</dbReference>
<keyword evidence="5" id="KW-0560">Oxidoreductase</keyword>
<keyword evidence="4" id="KW-0274">FAD</keyword>
<dbReference type="Pfam" id="PF08031">
    <property type="entry name" value="BBE"/>
    <property type="match status" value="1"/>
</dbReference>
<evidence type="ECO:0000256" key="1">
    <source>
        <dbReference type="ARBA" id="ARBA00005466"/>
    </source>
</evidence>
<accession>A0A084AR63</accession>
<gene>
    <name evidence="8" type="ORF">S7711_04106</name>
</gene>
<organism evidence="8 9">
    <name type="scientific">Stachybotrys chartarum (strain CBS 109288 / IBT 7711)</name>
    <name type="common">Toxic black mold</name>
    <name type="synonym">Stilbospora chartarum</name>
    <dbReference type="NCBI Taxonomy" id="1280523"/>
    <lineage>
        <taxon>Eukaryota</taxon>
        <taxon>Fungi</taxon>
        <taxon>Dikarya</taxon>
        <taxon>Ascomycota</taxon>
        <taxon>Pezizomycotina</taxon>
        <taxon>Sordariomycetes</taxon>
        <taxon>Hypocreomycetidae</taxon>
        <taxon>Hypocreales</taxon>
        <taxon>Stachybotryaceae</taxon>
        <taxon>Stachybotrys</taxon>
    </lineage>
</organism>
<comment type="similarity">
    <text evidence="1">Belongs to the oxygen-dependent FAD-linked oxidoreductase family.</text>
</comment>
<keyword evidence="3 6" id="KW-0732">Signal</keyword>
<evidence type="ECO:0000256" key="4">
    <source>
        <dbReference type="ARBA" id="ARBA00022827"/>
    </source>
</evidence>
<evidence type="ECO:0000259" key="7">
    <source>
        <dbReference type="PROSITE" id="PS51387"/>
    </source>
</evidence>
<dbReference type="GO" id="GO:0016491">
    <property type="term" value="F:oxidoreductase activity"/>
    <property type="evidence" value="ECO:0007669"/>
    <property type="project" value="UniProtKB-KW"/>
</dbReference>
<dbReference type="InterPro" id="IPR016166">
    <property type="entry name" value="FAD-bd_PCMH"/>
</dbReference>
<keyword evidence="2" id="KW-0285">Flavoprotein</keyword>
<dbReference type="AlphaFoldDB" id="A0A084AR63"/>
<dbReference type="PANTHER" id="PTHR42973:SF32">
    <property type="entry name" value="FAD-LINKED OXIDOREDUCTASE AFOF"/>
    <property type="match status" value="1"/>
</dbReference>
<keyword evidence="9" id="KW-1185">Reference proteome</keyword>
<dbReference type="PROSITE" id="PS51387">
    <property type="entry name" value="FAD_PCMH"/>
    <property type="match status" value="1"/>
</dbReference>
<feature type="chain" id="PRO_5001771064" description="FAD-binding PCMH-type domain-containing protein" evidence="6">
    <location>
        <begin position="19"/>
        <end position="501"/>
    </location>
</feature>
<dbReference type="InterPro" id="IPR050416">
    <property type="entry name" value="FAD-linked_Oxidoreductase"/>
</dbReference>
<dbReference type="Pfam" id="PF01565">
    <property type="entry name" value="FAD_binding_4"/>
    <property type="match status" value="1"/>
</dbReference>
<proteinExistence type="inferred from homology"/>